<dbReference type="PRINTS" id="PR00111">
    <property type="entry name" value="ABHYDROLASE"/>
</dbReference>
<dbReference type="GO" id="GO:0016020">
    <property type="term" value="C:membrane"/>
    <property type="evidence" value="ECO:0007669"/>
    <property type="project" value="TreeGrafter"/>
</dbReference>
<dbReference type="InterPro" id="IPR050266">
    <property type="entry name" value="AB_hydrolase_sf"/>
</dbReference>
<keyword evidence="5" id="KW-1185">Reference proteome</keyword>
<evidence type="ECO:0000256" key="1">
    <source>
        <dbReference type="ARBA" id="ARBA00022801"/>
    </source>
</evidence>
<dbReference type="PANTHER" id="PTHR43798">
    <property type="entry name" value="MONOACYLGLYCEROL LIPASE"/>
    <property type="match status" value="1"/>
</dbReference>
<feature type="domain" description="AB hydrolase-1" evidence="2">
    <location>
        <begin position="22"/>
        <end position="245"/>
    </location>
</feature>
<dbReference type="SUPFAM" id="SSF53474">
    <property type="entry name" value="alpha/beta-Hydrolases"/>
    <property type="match status" value="1"/>
</dbReference>
<evidence type="ECO:0000313" key="5">
    <source>
        <dbReference type="Proteomes" id="UP000076765"/>
    </source>
</evidence>
<evidence type="ECO:0000313" key="3">
    <source>
        <dbReference type="EMBL" id="ANB92154.1"/>
    </source>
</evidence>
<dbReference type="RefSeq" id="WP_063514702.1">
    <property type="nucleotide sequence ID" value="NZ_CP011158.1"/>
</dbReference>
<keyword evidence="1 4" id="KW-0378">Hydrolase</keyword>
<evidence type="ECO:0000313" key="6">
    <source>
        <dbReference type="Proteomes" id="UP000255102"/>
    </source>
</evidence>
<dbReference type="AlphaFoldDB" id="A0A378PMJ6"/>
<name>A0A378PMJ6_9GAMM</name>
<dbReference type="EMBL" id="CP011158">
    <property type="protein sequence ID" value="ANB92154.1"/>
    <property type="molecule type" value="Genomic_DNA"/>
</dbReference>
<accession>A0A378PMJ6</accession>
<dbReference type="EC" id="3.1.1.24" evidence="4"/>
<dbReference type="InterPro" id="IPR026968">
    <property type="entry name" value="PcaD/CatD"/>
</dbReference>
<dbReference type="PANTHER" id="PTHR43798:SF31">
    <property type="entry name" value="AB HYDROLASE SUPERFAMILY PROTEIN YCLE"/>
    <property type="match status" value="1"/>
</dbReference>
<protein>
    <submittedName>
        <fullName evidence="3 4">3-oxoadipate enol-lactonase</fullName>
        <ecNumber evidence="4">3.1.1.24</ecNumber>
    </submittedName>
</protein>
<dbReference type="GO" id="GO:0042952">
    <property type="term" value="P:beta-ketoadipate pathway"/>
    <property type="evidence" value="ECO:0007669"/>
    <property type="project" value="InterPro"/>
</dbReference>
<proteinExistence type="predicted"/>
<dbReference type="Proteomes" id="UP000255102">
    <property type="component" value="Unassembled WGS sequence"/>
</dbReference>
<dbReference type="KEGG" id="moi:MOVS_09430"/>
<dbReference type="Gene3D" id="3.40.50.1820">
    <property type="entry name" value="alpha/beta hydrolase"/>
    <property type="match status" value="1"/>
</dbReference>
<dbReference type="InterPro" id="IPR029058">
    <property type="entry name" value="AB_hydrolase_fold"/>
</dbReference>
<evidence type="ECO:0000259" key="2">
    <source>
        <dbReference type="Pfam" id="PF00561"/>
    </source>
</evidence>
<reference evidence="3 5" key="1">
    <citation type="submission" date="2015-04" db="EMBL/GenBank/DDBJ databases">
        <authorList>
            <person name="Calcutt M.J."/>
            <person name="Foecking M.F."/>
        </authorList>
    </citation>
    <scope>NUCLEOTIDE SEQUENCE [LARGE SCALE GENOMIC DNA]</scope>
    <source>
        <strain evidence="3 5">199/55</strain>
    </source>
</reference>
<dbReference type="Proteomes" id="UP000076765">
    <property type="component" value="Chromosome"/>
</dbReference>
<dbReference type="NCBIfam" id="TIGR02427">
    <property type="entry name" value="protocat_pcaD"/>
    <property type="match status" value="1"/>
</dbReference>
<dbReference type="STRING" id="29433.MOVS_09430"/>
<evidence type="ECO:0000313" key="4">
    <source>
        <dbReference type="EMBL" id="STY87935.1"/>
    </source>
</evidence>
<dbReference type="InterPro" id="IPR000073">
    <property type="entry name" value="AB_hydrolase_1"/>
</dbReference>
<gene>
    <name evidence="4" type="primary">catD</name>
    <name evidence="3" type="ORF">MOVS_09430</name>
    <name evidence="4" type="ORF">NCTC11227_01962</name>
</gene>
<sequence>MSIFTNNEVSLNYQTFGDKIKPALIFSNSLGTNHTMWQAQIDALKTDFFIICYDTRGHGDSSTPEGSYTIAQLGQDVVDLLDYLDVKKANFCGISMGGLTGIWLAIHCPSYFDKIIVSNTAAKIGNQTAWQERAESVRVNGLQGIADTASGRWFTDDFVKNNPEVVKNLSQNLAKGDKEGYANCCEALAIADLRDDLKNSQVPMLVIAGSADPVTTVADGEFIVEHAPNATLAIIEASHIANVEKAEAFNQIIKNF</sequence>
<organism evidence="4 6">
    <name type="scientific">Moraxella ovis</name>
    <dbReference type="NCBI Taxonomy" id="29433"/>
    <lineage>
        <taxon>Bacteria</taxon>
        <taxon>Pseudomonadati</taxon>
        <taxon>Pseudomonadota</taxon>
        <taxon>Gammaproteobacteria</taxon>
        <taxon>Moraxellales</taxon>
        <taxon>Moraxellaceae</taxon>
        <taxon>Moraxella</taxon>
    </lineage>
</organism>
<dbReference type="GO" id="GO:0047570">
    <property type="term" value="F:3-oxoadipate enol-lactonase activity"/>
    <property type="evidence" value="ECO:0007669"/>
    <property type="project" value="UniProtKB-EC"/>
</dbReference>
<reference evidence="4 6" key="2">
    <citation type="submission" date="2018-06" db="EMBL/GenBank/DDBJ databases">
        <authorList>
            <consortium name="Pathogen Informatics"/>
            <person name="Doyle S."/>
        </authorList>
    </citation>
    <scope>NUCLEOTIDE SEQUENCE [LARGE SCALE GENOMIC DNA]</scope>
    <source>
        <strain evidence="4 6">NCTC11227</strain>
    </source>
</reference>
<dbReference type="EMBL" id="UGPW01000001">
    <property type="protein sequence ID" value="STY87935.1"/>
    <property type="molecule type" value="Genomic_DNA"/>
</dbReference>
<dbReference type="Pfam" id="PF00561">
    <property type="entry name" value="Abhydrolase_1"/>
    <property type="match status" value="1"/>
</dbReference>